<dbReference type="GO" id="GO:0000781">
    <property type="term" value="C:chromosome, telomeric region"/>
    <property type="evidence" value="ECO:0007669"/>
    <property type="project" value="UniProtKB-SubCell"/>
</dbReference>
<dbReference type="Pfam" id="PF10451">
    <property type="entry name" value="Stn1"/>
    <property type="match status" value="1"/>
</dbReference>
<dbReference type="InterPro" id="IPR012340">
    <property type="entry name" value="NA-bd_OB-fold"/>
</dbReference>
<gene>
    <name evidence="6" type="ORF">UA08_03209</name>
</gene>
<evidence type="ECO:0000256" key="1">
    <source>
        <dbReference type="ARBA" id="ARBA00004574"/>
    </source>
</evidence>
<keyword evidence="3" id="KW-0779">Telomere</keyword>
<accession>A0A225APA0</accession>
<dbReference type="Gene3D" id="2.40.50.140">
    <property type="entry name" value="Nucleic acid-binding proteins"/>
    <property type="match status" value="1"/>
</dbReference>
<evidence type="ECO:0000256" key="4">
    <source>
        <dbReference type="SAM" id="Coils"/>
    </source>
</evidence>
<dbReference type="EMBL" id="LFMY01000004">
    <property type="protein sequence ID" value="OKL61303.1"/>
    <property type="molecule type" value="Genomic_DNA"/>
</dbReference>
<evidence type="ECO:0000259" key="5">
    <source>
        <dbReference type="Pfam" id="PF10451"/>
    </source>
</evidence>
<dbReference type="RefSeq" id="XP_020121424.1">
    <property type="nucleotide sequence ID" value="XM_020265484.1"/>
</dbReference>
<evidence type="ECO:0000313" key="7">
    <source>
        <dbReference type="Proteomes" id="UP000214365"/>
    </source>
</evidence>
<comment type="caution">
    <text evidence="6">The sequence shown here is derived from an EMBL/GenBank/DDBJ whole genome shotgun (WGS) entry which is preliminary data.</text>
</comment>
<feature type="domain" description="CST complex subunit Stn1 N-terminal" evidence="5">
    <location>
        <begin position="81"/>
        <end position="123"/>
    </location>
</feature>
<dbReference type="Proteomes" id="UP000214365">
    <property type="component" value="Unassembled WGS sequence"/>
</dbReference>
<reference evidence="6 7" key="1">
    <citation type="submission" date="2015-06" db="EMBL/GenBank/DDBJ databases">
        <title>Talaromyces atroroseus IBT 11181 draft genome.</title>
        <authorList>
            <person name="Rasmussen K.B."/>
            <person name="Rasmussen S."/>
            <person name="Petersen B."/>
            <person name="Sicheritz-Ponten T."/>
            <person name="Mortensen U.H."/>
            <person name="Thrane U."/>
        </authorList>
    </citation>
    <scope>NUCLEOTIDE SEQUENCE [LARGE SCALE GENOMIC DNA]</scope>
    <source>
        <strain evidence="6 7">IBT 11181</strain>
    </source>
</reference>
<keyword evidence="2" id="KW-0158">Chromosome</keyword>
<dbReference type="SUPFAM" id="SSF50249">
    <property type="entry name" value="Nucleic acid-binding proteins"/>
    <property type="match status" value="1"/>
</dbReference>
<keyword evidence="7" id="KW-1185">Reference proteome</keyword>
<dbReference type="GeneID" id="31002964"/>
<protein>
    <recommendedName>
        <fullName evidence="5">CST complex subunit Stn1 N-terminal domain-containing protein</fullName>
    </recommendedName>
</protein>
<feature type="coiled-coil region" evidence="4">
    <location>
        <begin position="242"/>
        <end position="269"/>
    </location>
</feature>
<comment type="subcellular location">
    <subcellularLocation>
        <location evidence="1">Chromosome</location>
        <location evidence="1">Telomere</location>
    </subcellularLocation>
</comment>
<proteinExistence type="predicted"/>
<dbReference type="InterPro" id="IPR018856">
    <property type="entry name" value="Stn1_N"/>
</dbReference>
<keyword evidence="4" id="KW-0175">Coiled coil</keyword>
<name>A0A225APA0_TALAT</name>
<dbReference type="AlphaFoldDB" id="A0A225APA0"/>
<evidence type="ECO:0000256" key="3">
    <source>
        <dbReference type="ARBA" id="ARBA00022895"/>
    </source>
</evidence>
<evidence type="ECO:0000256" key="2">
    <source>
        <dbReference type="ARBA" id="ARBA00022454"/>
    </source>
</evidence>
<evidence type="ECO:0000313" key="6">
    <source>
        <dbReference type="EMBL" id="OKL61303.1"/>
    </source>
</evidence>
<dbReference type="OrthoDB" id="77828at2759"/>
<organism evidence="6 7">
    <name type="scientific">Talaromyces atroroseus</name>
    <dbReference type="NCBI Taxonomy" id="1441469"/>
    <lineage>
        <taxon>Eukaryota</taxon>
        <taxon>Fungi</taxon>
        <taxon>Dikarya</taxon>
        <taxon>Ascomycota</taxon>
        <taxon>Pezizomycotina</taxon>
        <taxon>Eurotiomycetes</taxon>
        <taxon>Eurotiomycetidae</taxon>
        <taxon>Eurotiales</taxon>
        <taxon>Trichocomaceae</taxon>
        <taxon>Talaromyces</taxon>
        <taxon>Talaromyces sect. Trachyspermi</taxon>
    </lineage>
</organism>
<sequence>MAENASSSNILARVNEKHVVHYQDNDKHEREREQQYGKAKSQDLPFYPAFCFPASPTHFTWVKMSIADIHRLRGRSGFEGQNILFYNNHPIQFVCLAGYIVSREDYERRTVLNVDDSSGAILELITLKAPVKQDAHIGNASAETETAEMTHITSTARTPIDITELRIGTAVKIKGTLSCKLPLFQTTNTQVILERFWVLCDTSAEIKFWNERSRFLMDVLSKPWCLTEDEIASLRQQARVEQGRAMKERQRMQERKKRLEGREQRYQRRIVRRWQAEEKLREKESERVRESNKRWLASKGLIG</sequence>